<evidence type="ECO:0000313" key="1">
    <source>
        <dbReference type="EMBL" id="WYZ21998.1"/>
    </source>
</evidence>
<accession>A0ABZ2UKB5</accession>
<protein>
    <submittedName>
        <fullName evidence="1">Uncharacterized protein</fullName>
    </submittedName>
</protein>
<gene>
    <name evidence="1" type="ORF">AABD74_11150</name>
</gene>
<reference evidence="1 2" key="1">
    <citation type="submission" date="2024-03" db="EMBL/GenBank/DDBJ databases">
        <title>Flavobacterium soyae.</title>
        <authorList>
            <person name="Zheng W."/>
        </authorList>
    </citation>
    <scope>NUCLEOTIDE SEQUENCE [LARGE SCALE GENOMIC DNA]</scope>
    <source>
        <strain evidence="1 2">55</strain>
    </source>
</reference>
<organism evidence="1 2">
    <name type="scientific">Flavobacterium soyae</name>
    <dbReference type="NCBI Taxonomy" id="2903098"/>
    <lineage>
        <taxon>Bacteria</taxon>
        <taxon>Pseudomonadati</taxon>
        <taxon>Bacteroidota</taxon>
        <taxon>Flavobacteriia</taxon>
        <taxon>Flavobacteriales</taxon>
        <taxon>Flavobacteriaceae</taxon>
        <taxon>Flavobacterium</taxon>
    </lineage>
</organism>
<dbReference type="EMBL" id="CP150845">
    <property type="protein sequence ID" value="WYZ21998.1"/>
    <property type="molecule type" value="Genomic_DNA"/>
</dbReference>
<sequence length="146" mass="16817">MEYSKEYIWHSGDWNRNSNNQQVPYNGVKITANAYYAASSRSPKIQKLVSVSVEVIDYTYNADGAAVKIEVLKEGFWYDIIPENDKISSSESYPEFTIKGLNDGLGRLRLETTTAGVFLNIQFKYGEHERKVMGYIMKIQEAYYEE</sequence>
<dbReference type="Proteomes" id="UP001623852">
    <property type="component" value="Chromosome"/>
</dbReference>
<name>A0ABZ2UKB5_9FLAO</name>
<keyword evidence="2" id="KW-1185">Reference proteome</keyword>
<evidence type="ECO:0000313" key="2">
    <source>
        <dbReference type="Proteomes" id="UP001623852"/>
    </source>
</evidence>
<proteinExistence type="predicted"/>
<dbReference type="RefSeq" id="WP_406845575.1">
    <property type="nucleotide sequence ID" value="NZ_CP150845.1"/>
</dbReference>